<keyword evidence="2" id="KW-1185">Reference proteome</keyword>
<comment type="caution">
    <text evidence="1">The sequence shown here is derived from an EMBL/GenBank/DDBJ whole genome shotgun (WGS) entry which is preliminary data.</text>
</comment>
<protein>
    <recommendedName>
        <fullName evidence="3">Dodecin domain-containing protein</fullName>
    </recommendedName>
</protein>
<gene>
    <name evidence="1" type="ORF">N792_09810</name>
</gene>
<evidence type="ECO:0000313" key="1">
    <source>
        <dbReference type="EMBL" id="KGM51435.1"/>
    </source>
</evidence>
<sequence>MSVAKVIEINSSSKKSMEDAVQSGIRKAAESVKNIKGAWINEIKVVTSDDGSIIEWRTNMKINFIVD</sequence>
<accession>A0A0A0EMD8</accession>
<dbReference type="Gene3D" id="3.30.1660.10">
    <property type="entry name" value="Flavin-binding protein dodecin"/>
    <property type="match status" value="1"/>
</dbReference>
<dbReference type="STRING" id="1122185.N792_09810"/>
<reference evidence="1 2" key="1">
    <citation type="submission" date="2013-08" db="EMBL/GenBank/DDBJ databases">
        <title>Genome sequencing of Lysobacter.</title>
        <authorList>
            <person name="Zhang S."/>
            <person name="Wang G."/>
        </authorList>
    </citation>
    <scope>NUCLEOTIDE SEQUENCE [LARGE SCALE GENOMIC DNA]</scope>
    <source>
        <strain evidence="1 2">Ko07</strain>
    </source>
</reference>
<dbReference type="eggNOG" id="COG3360">
    <property type="taxonomic scope" value="Bacteria"/>
</dbReference>
<proteinExistence type="predicted"/>
<dbReference type="Pfam" id="PF07311">
    <property type="entry name" value="Dodecin"/>
    <property type="match status" value="1"/>
</dbReference>
<dbReference type="InterPro" id="IPR009923">
    <property type="entry name" value="Dodecin"/>
</dbReference>
<dbReference type="AlphaFoldDB" id="A0A0A0EMD8"/>
<evidence type="ECO:0008006" key="3">
    <source>
        <dbReference type="Google" id="ProtNLM"/>
    </source>
</evidence>
<organism evidence="1 2">
    <name type="scientific">Lysobacter concretionis Ko07 = DSM 16239</name>
    <dbReference type="NCBI Taxonomy" id="1122185"/>
    <lineage>
        <taxon>Bacteria</taxon>
        <taxon>Pseudomonadati</taxon>
        <taxon>Pseudomonadota</taxon>
        <taxon>Gammaproteobacteria</taxon>
        <taxon>Lysobacterales</taxon>
        <taxon>Lysobacteraceae</taxon>
        <taxon>Novilysobacter</taxon>
    </lineage>
</organism>
<dbReference type="RefSeq" id="WP_036194079.1">
    <property type="nucleotide sequence ID" value="NZ_AVPS01000006.1"/>
</dbReference>
<dbReference type="InterPro" id="IPR025543">
    <property type="entry name" value="Dodecin-like"/>
</dbReference>
<dbReference type="Proteomes" id="UP000030017">
    <property type="component" value="Unassembled WGS sequence"/>
</dbReference>
<evidence type="ECO:0000313" key="2">
    <source>
        <dbReference type="Proteomes" id="UP000030017"/>
    </source>
</evidence>
<dbReference type="SUPFAM" id="SSF89807">
    <property type="entry name" value="Dodecin-like"/>
    <property type="match status" value="1"/>
</dbReference>
<dbReference type="OrthoDB" id="9805449at2"/>
<name>A0A0A0EMD8_9GAMM</name>
<dbReference type="EMBL" id="AVPS01000006">
    <property type="protein sequence ID" value="KGM51435.1"/>
    <property type="molecule type" value="Genomic_DNA"/>
</dbReference>
<dbReference type="InterPro" id="IPR036694">
    <property type="entry name" value="Dodecin-like_sf"/>
</dbReference>